<dbReference type="PROSITE" id="PS00498">
    <property type="entry name" value="TYROSINASE_2"/>
    <property type="match status" value="1"/>
</dbReference>
<sequence length="313" mass="35809">MGLLSFTTLRKFLLPTHHGNPGACKSSGVRKEWRQLSALEKSDFTRSVNCLSTIPSTQGFNGTVYDDFTILHEQYGSQSHRDANFLPWHRYALIVWENALRDHCGFQGHIPYWDWTMDWADLAGSSIWDAETGFGGDGNQTGPIVVGDGRCVTNGPFSHLRPIIYEHRYLPHCLSRGFRNTDDADRPLGSWFSPESIGKILEMPTYAEFGWELENRVHNRMHRAISGDFLSMAAANDPVFYLHHAQIDRLWWQWQDRDAPSRLAEYGNDARTGTNHSSQAMHVETQLDYGSFADRISISRILNTENGFLCYRY</sequence>
<dbReference type="EMBL" id="MU842838">
    <property type="protein sequence ID" value="KAK2031611.1"/>
    <property type="molecule type" value="Genomic_DNA"/>
</dbReference>
<evidence type="ECO:0000313" key="4">
    <source>
        <dbReference type="EMBL" id="KAK2031611.1"/>
    </source>
</evidence>
<dbReference type="Proteomes" id="UP001232148">
    <property type="component" value="Unassembled WGS sequence"/>
</dbReference>
<protein>
    <submittedName>
        <fullName evidence="4">Di-copper centre-containing protein</fullName>
    </submittedName>
</protein>
<keyword evidence="1" id="KW-0479">Metal-binding</keyword>
<dbReference type="InterPro" id="IPR050316">
    <property type="entry name" value="Tyrosinase/Hemocyanin"/>
</dbReference>
<evidence type="ECO:0000259" key="3">
    <source>
        <dbReference type="PROSITE" id="PS00498"/>
    </source>
</evidence>
<reference evidence="4" key="1">
    <citation type="submission" date="2021-06" db="EMBL/GenBank/DDBJ databases">
        <title>Comparative genomics, transcriptomics and evolutionary studies reveal genomic signatures of adaptation to plant cell wall in hemibiotrophic fungi.</title>
        <authorList>
            <consortium name="DOE Joint Genome Institute"/>
            <person name="Baroncelli R."/>
            <person name="Diaz J.F."/>
            <person name="Benocci T."/>
            <person name="Peng M."/>
            <person name="Battaglia E."/>
            <person name="Haridas S."/>
            <person name="Andreopoulos W."/>
            <person name="Labutti K."/>
            <person name="Pangilinan J."/>
            <person name="Floch G.L."/>
            <person name="Makela M.R."/>
            <person name="Henrissat B."/>
            <person name="Grigoriev I.V."/>
            <person name="Crouch J.A."/>
            <person name="De Vries R.P."/>
            <person name="Sukno S.A."/>
            <person name="Thon M.R."/>
        </authorList>
    </citation>
    <scope>NUCLEOTIDE SEQUENCE</scope>
    <source>
        <strain evidence="4">MAFF235873</strain>
    </source>
</reference>
<comment type="caution">
    <text evidence="4">The sequence shown here is derived from an EMBL/GenBank/DDBJ whole genome shotgun (WGS) entry which is preliminary data.</text>
</comment>
<accession>A0AAD9HNZ5</accession>
<dbReference type="InterPro" id="IPR002227">
    <property type="entry name" value="Tyrosinase_Cu-bd"/>
</dbReference>
<dbReference type="PANTHER" id="PTHR11474">
    <property type="entry name" value="TYROSINASE FAMILY MEMBER"/>
    <property type="match status" value="1"/>
</dbReference>
<dbReference type="Pfam" id="PF00264">
    <property type="entry name" value="Tyrosinase"/>
    <property type="match status" value="1"/>
</dbReference>
<dbReference type="AlphaFoldDB" id="A0AAD9HNZ5"/>
<evidence type="ECO:0000259" key="2">
    <source>
        <dbReference type="PROSITE" id="PS00497"/>
    </source>
</evidence>
<dbReference type="GO" id="GO:0016491">
    <property type="term" value="F:oxidoreductase activity"/>
    <property type="evidence" value="ECO:0007669"/>
    <property type="project" value="InterPro"/>
</dbReference>
<dbReference type="GO" id="GO:0046872">
    <property type="term" value="F:metal ion binding"/>
    <property type="evidence" value="ECO:0007669"/>
    <property type="project" value="UniProtKB-KW"/>
</dbReference>
<dbReference type="PRINTS" id="PR00092">
    <property type="entry name" value="TYROSINASE"/>
</dbReference>
<organism evidence="4 5">
    <name type="scientific">Colletotrichum zoysiae</name>
    <dbReference type="NCBI Taxonomy" id="1216348"/>
    <lineage>
        <taxon>Eukaryota</taxon>
        <taxon>Fungi</taxon>
        <taxon>Dikarya</taxon>
        <taxon>Ascomycota</taxon>
        <taxon>Pezizomycotina</taxon>
        <taxon>Sordariomycetes</taxon>
        <taxon>Hypocreomycetidae</taxon>
        <taxon>Glomerellales</taxon>
        <taxon>Glomerellaceae</taxon>
        <taxon>Colletotrichum</taxon>
        <taxon>Colletotrichum graminicola species complex</taxon>
    </lineage>
</organism>
<name>A0AAD9HNZ5_9PEZI</name>
<proteinExistence type="predicted"/>
<feature type="domain" description="Tyrosinase copper-binding" evidence="2">
    <location>
        <begin position="80"/>
        <end position="97"/>
    </location>
</feature>
<feature type="domain" description="Tyrosinase copper-binding" evidence="3">
    <location>
        <begin position="237"/>
        <end position="248"/>
    </location>
</feature>
<evidence type="ECO:0000256" key="1">
    <source>
        <dbReference type="ARBA" id="ARBA00022723"/>
    </source>
</evidence>
<evidence type="ECO:0000313" key="5">
    <source>
        <dbReference type="Proteomes" id="UP001232148"/>
    </source>
</evidence>
<dbReference type="PANTHER" id="PTHR11474:SF127">
    <property type="entry name" value="TYROSINASE COPPER-BINDING DOMAIN-CONTAINING PROTEIN"/>
    <property type="match status" value="1"/>
</dbReference>
<dbReference type="SUPFAM" id="SSF48056">
    <property type="entry name" value="Di-copper centre-containing domain"/>
    <property type="match status" value="1"/>
</dbReference>
<keyword evidence="5" id="KW-1185">Reference proteome</keyword>
<dbReference type="InterPro" id="IPR008922">
    <property type="entry name" value="Di-copper_centre_dom_sf"/>
</dbReference>
<gene>
    <name evidence="4" type="ORF">LX32DRAFT_584344</name>
</gene>
<dbReference type="Gene3D" id="1.10.1280.10">
    <property type="entry name" value="Di-copper center containing domain from catechol oxidase"/>
    <property type="match status" value="1"/>
</dbReference>
<dbReference type="PROSITE" id="PS00497">
    <property type="entry name" value="TYROSINASE_1"/>
    <property type="match status" value="1"/>
</dbReference>